<gene>
    <name evidence="3" type="ORF">CLV27_1157</name>
</gene>
<comment type="caution">
    <text evidence="3">The sequence shown here is derived from an EMBL/GenBank/DDBJ whole genome shotgun (WGS) entry which is preliminary data.</text>
</comment>
<dbReference type="InterPro" id="IPR011856">
    <property type="entry name" value="tRNA_endonuc-like_dom_sf"/>
</dbReference>
<accession>A0A4R1G7U5</accession>
<keyword evidence="3" id="KW-0378">Hydrolase</keyword>
<reference evidence="3 4" key="1">
    <citation type="submission" date="2019-03" db="EMBL/GenBank/DDBJ databases">
        <title>Genomic Encyclopedia of Archaeal and Bacterial Type Strains, Phase II (KMG-II): from individual species to whole genera.</title>
        <authorList>
            <person name="Goeker M."/>
        </authorList>
    </citation>
    <scope>NUCLEOTIDE SEQUENCE [LARGE SCALE GENOMIC DNA]</scope>
    <source>
        <strain evidence="3 4">DSM 24425</strain>
    </source>
</reference>
<evidence type="ECO:0000313" key="4">
    <source>
        <dbReference type="Proteomes" id="UP000295777"/>
    </source>
</evidence>
<evidence type="ECO:0000259" key="1">
    <source>
        <dbReference type="Pfam" id="PF08721"/>
    </source>
</evidence>
<keyword evidence="4" id="KW-1185">Reference proteome</keyword>
<dbReference type="Gene3D" id="3.40.1350.10">
    <property type="match status" value="1"/>
</dbReference>
<keyword evidence="3" id="KW-0540">Nuclease</keyword>
<dbReference type="InterPro" id="IPR014832">
    <property type="entry name" value="TnsA_C"/>
</dbReference>
<protein>
    <submittedName>
        <fullName evidence="3">TnsA endonuclease-like protein</fullName>
    </submittedName>
</protein>
<dbReference type="RefSeq" id="WP_132526726.1">
    <property type="nucleotide sequence ID" value="NZ_SMFV01000004.1"/>
</dbReference>
<dbReference type="InterPro" id="IPR014833">
    <property type="entry name" value="TnsA_N"/>
</dbReference>
<feature type="domain" description="TnsA endonuclease N-terminal" evidence="2">
    <location>
        <begin position="44"/>
        <end position="121"/>
    </location>
</feature>
<keyword evidence="3" id="KW-0255">Endonuclease</keyword>
<evidence type="ECO:0000259" key="2">
    <source>
        <dbReference type="Pfam" id="PF08722"/>
    </source>
</evidence>
<organism evidence="3 4">
    <name type="scientific">Phorcysia thermohydrogeniphila</name>
    <dbReference type="NCBI Taxonomy" id="936138"/>
    <lineage>
        <taxon>Bacteria</taxon>
        <taxon>Pseudomonadati</taxon>
        <taxon>Aquificota</taxon>
        <taxon>Aquificia</taxon>
        <taxon>Desulfurobacteriales</taxon>
        <taxon>Desulfurobacteriaceae</taxon>
        <taxon>Phorcysia</taxon>
    </lineage>
</organism>
<feature type="domain" description="TnsA endonuclease C-terminal" evidence="1">
    <location>
        <begin position="127"/>
        <end position="202"/>
    </location>
</feature>
<dbReference type="OrthoDB" id="881413at2"/>
<dbReference type="AlphaFoldDB" id="A0A4R1G7U5"/>
<dbReference type="GO" id="GO:0004519">
    <property type="term" value="F:endonuclease activity"/>
    <property type="evidence" value="ECO:0007669"/>
    <property type="project" value="UniProtKB-KW"/>
</dbReference>
<dbReference type="Proteomes" id="UP000295777">
    <property type="component" value="Unassembled WGS sequence"/>
</dbReference>
<dbReference type="GO" id="GO:0003676">
    <property type="term" value="F:nucleic acid binding"/>
    <property type="evidence" value="ECO:0007669"/>
    <property type="project" value="InterPro"/>
</dbReference>
<name>A0A4R1G7U5_9BACT</name>
<sequence length="226" mass="26270">MKPVRAIPIQTLSVGGKFSSRKNSRIVSYESQLELAFLYHLEFSPDVKAYVEQPCKVPSPSGRHYVPDFLVFFNEPLRRPLLVEVKYSSEIRKNSDKLLTKFETLEKYALKKGYDFKVFTEKDLLTPRLKNYKFLYNYLDKPLPENLYATYVENVINFVREKQPVRVIDVAKILGKGEFIPTGFYLSTVWHLIATGKLQTNLDEELTNLTYVYLKKDAKRGLPCPL</sequence>
<dbReference type="Pfam" id="PF08722">
    <property type="entry name" value="Tn7_TnsA-like_N"/>
    <property type="match status" value="1"/>
</dbReference>
<proteinExistence type="predicted"/>
<dbReference type="Pfam" id="PF08721">
    <property type="entry name" value="Tn7_Tnp_TnsA_C"/>
    <property type="match status" value="1"/>
</dbReference>
<evidence type="ECO:0000313" key="3">
    <source>
        <dbReference type="EMBL" id="TCK03844.1"/>
    </source>
</evidence>
<dbReference type="EMBL" id="SMFV01000004">
    <property type="protein sequence ID" value="TCK03844.1"/>
    <property type="molecule type" value="Genomic_DNA"/>
</dbReference>